<evidence type="ECO:0000313" key="5">
    <source>
        <dbReference type="Proteomes" id="UP000034849"/>
    </source>
</evidence>
<dbReference type="SUPFAM" id="SSF53850">
    <property type="entry name" value="Periplasmic binding protein-like II"/>
    <property type="match status" value="1"/>
</dbReference>
<evidence type="ECO:0000256" key="1">
    <source>
        <dbReference type="ARBA" id="ARBA00008520"/>
    </source>
</evidence>
<name>A0A0G0G8X1_9BACT</name>
<dbReference type="Gene3D" id="3.40.190.10">
    <property type="entry name" value="Periplasmic binding protein-like II"/>
    <property type="match status" value="1"/>
</dbReference>
<keyword evidence="3" id="KW-0732">Signal</keyword>
<dbReference type="InterPro" id="IPR006061">
    <property type="entry name" value="SBP_1_CS"/>
</dbReference>
<gene>
    <name evidence="4" type="ORF">US42_C0008G0059</name>
</gene>
<dbReference type="STRING" id="1619046.US42_C0008G0059"/>
<dbReference type="PANTHER" id="PTHR43649:SF34">
    <property type="entry name" value="ABC TRANSPORTER PERIPLASMIC-BINDING PROTEIN YCJN-RELATED"/>
    <property type="match status" value="1"/>
</dbReference>
<dbReference type="InterPro" id="IPR006059">
    <property type="entry name" value="SBP"/>
</dbReference>
<dbReference type="Pfam" id="PF01547">
    <property type="entry name" value="SBP_bac_1"/>
    <property type="match status" value="1"/>
</dbReference>
<evidence type="ECO:0008006" key="6">
    <source>
        <dbReference type="Google" id="ProtNLM"/>
    </source>
</evidence>
<evidence type="ECO:0000256" key="3">
    <source>
        <dbReference type="ARBA" id="ARBA00022729"/>
    </source>
</evidence>
<evidence type="ECO:0000313" key="4">
    <source>
        <dbReference type="EMBL" id="KKQ27548.1"/>
    </source>
</evidence>
<dbReference type="EMBL" id="LBSX01000008">
    <property type="protein sequence ID" value="KKQ27548.1"/>
    <property type="molecule type" value="Genomic_DNA"/>
</dbReference>
<dbReference type="AlphaFoldDB" id="A0A0G0G8X1"/>
<dbReference type="PROSITE" id="PS51257">
    <property type="entry name" value="PROKAR_LIPOPROTEIN"/>
    <property type="match status" value="1"/>
</dbReference>
<evidence type="ECO:0000256" key="2">
    <source>
        <dbReference type="ARBA" id="ARBA00022448"/>
    </source>
</evidence>
<dbReference type="PROSITE" id="PS01037">
    <property type="entry name" value="SBP_BACTERIAL_1"/>
    <property type="match status" value="1"/>
</dbReference>
<proteinExistence type="inferred from homology"/>
<reference evidence="4 5" key="1">
    <citation type="journal article" date="2015" name="Nature">
        <title>rRNA introns, odd ribosomes, and small enigmatic genomes across a large radiation of phyla.</title>
        <authorList>
            <person name="Brown C.T."/>
            <person name="Hug L.A."/>
            <person name="Thomas B.C."/>
            <person name="Sharon I."/>
            <person name="Castelle C.J."/>
            <person name="Singh A."/>
            <person name="Wilkins M.J."/>
            <person name="Williams K.H."/>
            <person name="Banfield J.F."/>
        </authorList>
    </citation>
    <scope>NUCLEOTIDE SEQUENCE [LARGE SCALE GENOMIC DNA]</scope>
</reference>
<dbReference type="PANTHER" id="PTHR43649">
    <property type="entry name" value="ARABINOSE-BINDING PROTEIN-RELATED"/>
    <property type="match status" value="1"/>
</dbReference>
<dbReference type="GO" id="GO:0055085">
    <property type="term" value="P:transmembrane transport"/>
    <property type="evidence" value="ECO:0007669"/>
    <property type="project" value="InterPro"/>
</dbReference>
<keyword evidence="2" id="KW-0813">Transport</keyword>
<comment type="caution">
    <text evidence="4">The sequence shown here is derived from an EMBL/GenBank/DDBJ whole genome shotgun (WGS) entry which is preliminary data.</text>
</comment>
<sequence>MYRKLITLSLSVLVLLVLGFGCKGLSATEQAAIKPVSLDYWTVYNDVDTLNKFATEFKQKYPYVTINIRQVREDQFASLLTNALADDVAPDIISISNRELRKYQDRLIEMPKSASLSTITVTGKYFKNTVIGSETITLPTALGIKTSFVDTVYNDVVLAGKIFALPLAVDNMAIYYNKDLLDKAGIPEPPKTWDEFMEDVKKITIFNKDGSIIQSGVALGTGNNITRAFDILSLLMMQSGVVMARGQAVTFADGVEQAGVRHPALAALRFYTDFARSDKEVYTWNEKMKGDLQNFISGKSAFYLGFAYDYKRIKNSAPQLNLEIIPMLQLSENKPANVANYWLEGVTKKSRHKNEAWGFLGFITTPEKIKEYTKAARYPTPLRAQINEQKKDPVLSPFVAQTLQAENWYRGKDGAGVEKAFKSLITNYLKPYASEEEATARDINLLKYTSELVQQTM</sequence>
<accession>A0A0G0G8X1</accession>
<dbReference type="Proteomes" id="UP000034849">
    <property type="component" value="Unassembled WGS sequence"/>
</dbReference>
<protein>
    <recommendedName>
        <fullName evidence="6">Extracellular solute-binding protein family 1</fullName>
    </recommendedName>
</protein>
<comment type="similarity">
    <text evidence="1">Belongs to the bacterial solute-binding protein 1 family.</text>
</comment>
<dbReference type="InterPro" id="IPR050490">
    <property type="entry name" value="Bact_solute-bd_prot1"/>
</dbReference>
<organism evidence="4 5">
    <name type="scientific">Candidatus Magasanikbacteria bacterium GW2011_GWC2_37_14</name>
    <dbReference type="NCBI Taxonomy" id="1619046"/>
    <lineage>
        <taxon>Bacteria</taxon>
        <taxon>Candidatus Magasanikiibacteriota</taxon>
    </lineage>
</organism>